<dbReference type="Gene3D" id="3.30.470.20">
    <property type="entry name" value="ATP-grasp fold, B domain"/>
    <property type="match status" value="1"/>
</dbReference>
<feature type="active site" description="Tele-phosphohistidine intermediate" evidence="15">
    <location>
        <position position="477"/>
    </location>
</feature>
<evidence type="ECO:0000256" key="10">
    <source>
        <dbReference type="ARBA" id="ARBA00022741"/>
    </source>
</evidence>
<evidence type="ECO:0000256" key="11">
    <source>
        <dbReference type="ARBA" id="ARBA00022777"/>
    </source>
</evidence>
<dbReference type="Pfam" id="PF00391">
    <property type="entry name" value="PEP-utilizers"/>
    <property type="match status" value="1"/>
</dbReference>
<comment type="subunit">
    <text evidence="4">Homodimer.</text>
</comment>
<dbReference type="SUPFAM" id="SSF52009">
    <property type="entry name" value="Phosphohistidine domain"/>
    <property type="match status" value="1"/>
</dbReference>
<evidence type="ECO:0000256" key="13">
    <source>
        <dbReference type="ARBA" id="ARBA00022842"/>
    </source>
</evidence>
<dbReference type="InterPro" id="IPR013815">
    <property type="entry name" value="ATP_grasp_subdomain_1"/>
</dbReference>
<feature type="binding site" evidence="17">
    <location>
        <position position="796"/>
    </location>
    <ligand>
        <name>Mg(2+)</name>
        <dbReference type="ChEBI" id="CHEBI:18420"/>
    </ligand>
</feature>
<accession>A0A0F3PA92</accession>
<keyword evidence="8 21" id="KW-0808">Transferase</keyword>
<dbReference type="InterPro" id="IPR036637">
    <property type="entry name" value="Phosphohistidine_dom_sf"/>
</dbReference>
<dbReference type="SUPFAM" id="SSF51621">
    <property type="entry name" value="Phosphoenolpyruvate/pyruvate domain"/>
    <property type="match status" value="1"/>
</dbReference>
<comment type="function">
    <text evidence="2">Catalyzes the reversible phosphorylation of pyruvate and phosphate.</text>
</comment>
<protein>
    <recommendedName>
        <fullName evidence="6 14">Pyruvate, phosphate dikinase</fullName>
        <ecNumber evidence="5 14">2.7.9.1</ecNumber>
    </recommendedName>
</protein>
<dbReference type="Gene3D" id="3.20.20.60">
    <property type="entry name" value="Phosphoenolpyruvate-binding domains"/>
    <property type="match status" value="1"/>
</dbReference>
<feature type="domain" description="Pyruvate phosphate dikinase AMP/ATP-binding" evidence="19">
    <location>
        <begin position="77"/>
        <end position="319"/>
    </location>
</feature>
<dbReference type="InterPro" id="IPR002192">
    <property type="entry name" value="PPDK_AMP/ATP-bd"/>
</dbReference>
<dbReference type="Pfam" id="PF01326">
    <property type="entry name" value="PPDK_N"/>
    <property type="match status" value="2"/>
</dbReference>
<evidence type="ECO:0000256" key="5">
    <source>
        <dbReference type="ARBA" id="ARBA00011994"/>
    </source>
</evidence>
<sequence length="901" mass="100643">MTKWIYRFSSTSANLPHVNLVDQSCNIMEDNLQNLLGNKGVTLAQMFSQKLPIPHGFIISTKLYRYYLQNNDSLPSDFISDLKSSILDLEHQTGKNFGDYNNPLLVAVRSSAAVSMPGIMNTILNLGINDIIVEGLSTVTCNRIFALDTYMRFIQTYGQVVMGVSLAEFELALNQFKTLNNITSQEQLTPEHFHNLITIFKQIIHKETKQEFPQDVNIQLHQAIQAVLKSWMNHHAITYRKFNNISGNIGTAIIVQAMVFGNMGSDSATGVVFTRNPLTGDNKLYGEFLINAQGDNVVSGASIPHSILSNNKDQKFTLKYAMPKMYEELLQHCKQLEQHYCNIQDIEFTIEKQKLYILQTRSAKCTALATIKALVDMVASGLITKKEAIAKINPMSLNQLLHSYIDESENYKVITQGLPSTPGAVTGVIALSVAAAEKLSNQHHKVIFICSNISPEDIKAMHISSGILTTSGNTTSHAAILSRALGKPHICAAKDVIIDQQNVLIKIGDISLYQGSKITIDGNSGKVFVGDVRLLQPEFSKECQLFMEWADEIKTVEVKANADTSDDVKLALRLGATSIGLCRTEHMLLEDNKISLVQETIIADNDKCRLNALEKLFLLHKADFKELFAATTQTPINIRLLDAPLHEFLPTTFTTAHNRIIDNLNISQETFNARINTLKEVNPMLGHRGCRIGISFPEIYEMQVRAIFEAAAEILLELKVMPKIEVTIPLISHKKELQLLKQIIYKIVEKVEQQKLLKYRCKFDYTIGTMIELPRAALQAYELAQEVDFFCFGTNDLTQTTYGISRDDSTSFINQYIENDIFTADPFTTLDCEAVGELIQIAIERGRTAKKHLKIGICGEHAADSNSVEFFHKVKVDSISCSPYKIPIARLAAAQAALKNN</sequence>
<feature type="domain" description="PEP-utilising enzyme mobile" evidence="18">
    <location>
        <begin position="444"/>
        <end position="525"/>
    </location>
</feature>
<dbReference type="InterPro" id="IPR008279">
    <property type="entry name" value="PEP-util_enz_mobile_dom"/>
</dbReference>
<dbReference type="InterPro" id="IPR010121">
    <property type="entry name" value="Pyruvate_phosphate_dikinase"/>
</dbReference>
<feature type="binding site" evidence="16">
    <location>
        <position position="794"/>
    </location>
    <ligand>
        <name>substrate</name>
    </ligand>
</feature>
<evidence type="ECO:0000256" key="16">
    <source>
        <dbReference type="PIRSR" id="PIRSR000853-2"/>
    </source>
</evidence>
<feature type="binding site" evidence="17">
    <location>
        <position position="772"/>
    </location>
    <ligand>
        <name>Mg(2+)</name>
        <dbReference type="ChEBI" id="CHEBI:18420"/>
    </ligand>
</feature>
<dbReference type="GO" id="GO:0046872">
    <property type="term" value="F:metal ion binding"/>
    <property type="evidence" value="ECO:0007669"/>
    <property type="project" value="UniProtKB-UniRule"/>
</dbReference>
<keyword evidence="11 21" id="KW-0418">Kinase</keyword>
<comment type="similarity">
    <text evidence="3 14">Belongs to the PEP-utilizing enzyme family.</text>
</comment>
<evidence type="ECO:0000256" key="2">
    <source>
        <dbReference type="ARBA" id="ARBA00003144"/>
    </source>
</evidence>
<organism evidence="21 22">
    <name type="scientific">Orientia tsutsugamushi str. TA716</name>
    <dbReference type="NCBI Taxonomy" id="1359175"/>
    <lineage>
        <taxon>Bacteria</taxon>
        <taxon>Pseudomonadati</taxon>
        <taxon>Pseudomonadota</taxon>
        <taxon>Alphaproteobacteria</taxon>
        <taxon>Rickettsiales</taxon>
        <taxon>Rickettsiaceae</taxon>
        <taxon>Rickettsieae</taxon>
        <taxon>Orientia</taxon>
    </lineage>
</organism>
<comment type="cofactor">
    <cofactor evidence="1 14 17">
        <name>Mg(2+)</name>
        <dbReference type="ChEBI" id="CHEBI:18420"/>
    </cofactor>
</comment>
<dbReference type="PANTHER" id="PTHR22931:SF9">
    <property type="entry name" value="PYRUVATE, PHOSPHATE DIKINASE 1, CHLOROPLASTIC"/>
    <property type="match status" value="1"/>
</dbReference>
<dbReference type="PATRIC" id="fig|1359175.3.peg.2679"/>
<keyword evidence="13 17" id="KW-0460">Magnesium</keyword>
<feature type="binding site" evidence="16">
    <location>
        <position position="639"/>
    </location>
    <ligand>
        <name>substrate</name>
    </ligand>
</feature>
<dbReference type="EC" id="2.7.9.1" evidence="5 14"/>
<keyword evidence="9 17" id="KW-0479">Metal-binding</keyword>
<evidence type="ECO:0000313" key="21">
    <source>
        <dbReference type="EMBL" id="KJV77250.1"/>
    </source>
</evidence>
<dbReference type="PIRSF" id="PIRSF000853">
    <property type="entry name" value="PPDK"/>
    <property type="match status" value="1"/>
</dbReference>
<feature type="active site" description="Proton donor" evidence="15">
    <location>
        <position position="858"/>
    </location>
</feature>
<evidence type="ECO:0000256" key="3">
    <source>
        <dbReference type="ARBA" id="ARBA00007837"/>
    </source>
</evidence>
<feature type="binding site" evidence="16">
    <location>
        <position position="796"/>
    </location>
    <ligand>
        <name>substrate</name>
    </ligand>
</feature>
<evidence type="ECO:0000256" key="17">
    <source>
        <dbReference type="PIRSR" id="PIRSR000853-3"/>
    </source>
</evidence>
<evidence type="ECO:0000313" key="22">
    <source>
        <dbReference type="Proteomes" id="UP000033671"/>
    </source>
</evidence>
<dbReference type="GO" id="GO:0005524">
    <property type="term" value="F:ATP binding"/>
    <property type="evidence" value="ECO:0007669"/>
    <property type="project" value="UniProtKB-UniRule"/>
</dbReference>
<evidence type="ECO:0000256" key="12">
    <source>
        <dbReference type="ARBA" id="ARBA00022840"/>
    </source>
</evidence>
<evidence type="ECO:0000259" key="20">
    <source>
        <dbReference type="Pfam" id="PF02896"/>
    </source>
</evidence>
<dbReference type="Gene3D" id="3.50.30.10">
    <property type="entry name" value="Phosphohistidine domain"/>
    <property type="match status" value="1"/>
</dbReference>
<dbReference type="GO" id="GO:0050242">
    <property type="term" value="F:pyruvate, phosphate dikinase activity"/>
    <property type="evidence" value="ECO:0007669"/>
    <property type="project" value="UniProtKB-UniRule"/>
</dbReference>
<evidence type="ECO:0000256" key="6">
    <source>
        <dbReference type="ARBA" id="ARBA00020138"/>
    </source>
</evidence>
<feature type="binding site" evidence="16">
    <location>
        <position position="793"/>
    </location>
    <ligand>
        <name>substrate</name>
    </ligand>
</feature>
<comment type="caution">
    <text evidence="21">The sequence shown here is derived from an EMBL/GenBank/DDBJ whole genome shotgun (WGS) entry which is preliminary data.</text>
</comment>
<dbReference type="GO" id="GO:0016301">
    <property type="term" value="F:kinase activity"/>
    <property type="evidence" value="ECO:0007669"/>
    <property type="project" value="UniProtKB-UniRule"/>
</dbReference>
<dbReference type="SUPFAM" id="SSF56059">
    <property type="entry name" value="Glutathione synthetase ATP-binding domain-like"/>
    <property type="match status" value="1"/>
</dbReference>
<feature type="binding site" evidence="16">
    <location>
        <position position="772"/>
    </location>
    <ligand>
        <name>substrate</name>
    </ligand>
</feature>
<dbReference type="Gene3D" id="1.20.80.30">
    <property type="match status" value="1"/>
</dbReference>
<dbReference type="EMBL" id="LAOA01000007">
    <property type="protein sequence ID" value="KJV77250.1"/>
    <property type="molecule type" value="Genomic_DNA"/>
</dbReference>
<proteinExistence type="inferred from homology"/>
<evidence type="ECO:0000256" key="9">
    <source>
        <dbReference type="ARBA" id="ARBA00022723"/>
    </source>
</evidence>
<comment type="catalytic activity">
    <reaction evidence="14">
        <text>pyruvate + phosphate + ATP = phosphoenolpyruvate + AMP + diphosphate + H(+)</text>
        <dbReference type="Rhea" id="RHEA:10756"/>
        <dbReference type="ChEBI" id="CHEBI:15361"/>
        <dbReference type="ChEBI" id="CHEBI:15378"/>
        <dbReference type="ChEBI" id="CHEBI:30616"/>
        <dbReference type="ChEBI" id="CHEBI:33019"/>
        <dbReference type="ChEBI" id="CHEBI:43474"/>
        <dbReference type="ChEBI" id="CHEBI:58702"/>
        <dbReference type="ChEBI" id="CHEBI:456215"/>
        <dbReference type="EC" id="2.7.9.1"/>
    </reaction>
</comment>
<gene>
    <name evidence="21" type="primary">ppdK</name>
    <name evidence="21" type="ORF">OTSTA716_0370</name>
</gene>
<evidence type="ECO:0000256" key="8">
    <source>
        <dbReference type="ARBA" id="ARBA00022679"/>
    </source>
</evidence>
<dbReference type="InterPro" id="IPR000121">
    <property type="entry name" value="PEP_util_C"/>
</dbReference>
<dbReference type="Proteomes" id="UP000033671">
    <property type="component" value="Unassembled WGS sequence"/>
</dbReference>
<dbReference type="Gene3D" id="3.30.1490.20">
    <property type="entry name" value="ATP-grasp fold, A domain"/>
    <property type="match status" value="1"/>
</dbReference>
<dbReference type="Pfam" id="PF02896">
    <property type="entry name" value="PEP-utilizers_C"/>
    <property type="match status" value="1"/>
</dbReference>
<dbReference type="Gene3D" id="1.10.189.10">
    <property type="entry name" value="Pyruvate Phosphate Dikinase, domain 2"/>
    <property type="match status" value="1"/>
</dbReference>
<feature type="binding site" evidence="16">
    <location>
        <position position="795"/>
    </location>
    <ligand>
        <name>substrate</name>
    </ligand>
</feature>
<keyword evidence="7" id="KW-0597">Phosphoprotein</keyword>
<evidence type="ECO:0000256" key="4">
    <source>
        <dbReference type="ARBA" id="ARBA00011738"/>
    </source>
</evidence>
<dbReference type="InterPro" id="IPR015813">
    <property type="entry name" value="Pyrv/PenolPyrv_kinase-like_dom"/>
</dbReference>
<dbReference type="NCBIfam" id="TIGR01828">
    <property type="entry name" value="pyru_phos_dikin"/>
    <property type="match status" value="1"/>
</dbReference>
<evidence type="ECO:0000259" key="19">
    <source>
        <dbReference type="Pfam" id="PF01326"/>
    </source>
</evidence>
<keyword evidence="21" id="KW-0670">Pyruvate</keyword>
<evidence type="ECO:0000256" key="14">
    <source>
        <dbReference type="PIRNR" id="PIRNR000853"/>
    </source>
</evidence>
<evidence type="ECO:0000256" key="1">
    <source>
        <dbReference type="ARBA" id="ARBA00001946"/>
    </source>
</evidence>
<keyword evidence="10" id="KW-0547">Nucleotide-binding</keyword>
<evidence type="ECO:0000256" key="15">
    <source>
        <dbReference type="PIRSR" id="PIRSR000853-1"/>
    </source>
</evidence>
<name>A0A0F3PA92_ORITS</name>
<dbReference type="AlphaFoldDB" id="A0A0F3PA92"/>
<reference evidence="21 22" key="1">
    <citation type="submission" date="2015-01" db="EMBL/GenBank/DDBJ databases">
        <title>Genome Sequencing of Rickettsiales.</title>
        <authorList>
            <person name="Daugherty S.C."/>
            <person name="Su Q."/>
            <person name="Abolude K."/>
            <person name="Beier-Sexton M."/>
            <person name="Carlyon J.A."/>
            <person name="Carter R."/>
            <person name="Day N.P."/>
            <person name="Dumler S.J."/>
            <person name="Dyachenko V."/>
            <person name="Godinez A."/>
            <person name="Kurtti T.J."/>
            <person name="Lichay M."/>
            <person name="Mullins K.E."/>
            <person name="Ott S."/>
            <person name="Pappas-Brown V."/>
            <person name="Paris D.H."/>
            <person name="Patel P."/>
            <person name="Richards A.L."/>
            <person name="Sadzewicz L."/>
            <person name="Sears K."/>
            <person name="Seidman D."/>
            <person name="Sengamalay N."/>
            <person name="Stenos J."/>
            <person name="Tallon L.J."/>
            <person name="Vincent G."/>
            <person name="Fraser C.M."/>
            <person name="Munderloh U."/>
            <person name="Dunning-Hotopp J.C."/>
        </authorList>
    </citation>
    <scope>NUCLEOTIDE SEQUENCE [LARGE SCALE GENOMIC DNA]</scope>
    <source>
        <strain evidence="21 22">TA716</strain>
    </source>
</reference>
<evidence type="ECO:0000256" key="7">
    <source>
        <dbReference type="ARBA" id="ARBA00022553"/>
    </source>
</evidence>
<dbReference type="InterPro" id="IPR040442">
    <property type="entry name" value="Pyrv_kinase-like_dom_sf"/>
</dbReference>
<feature type="binding site" evidence="16">
    <location>
        <position position="583"/>
    </location>
    <ligand>
        <name>substrate</name>
    </ligand>
</feature>
<evidence type="ECO:0000259" key="18">
    <source>
        <dbReference type="Pfam" id="PF00391"/>
    </source>
</evidence>
<feature type="domain" description="PEP-utilising enzyme C-terminal" evidence="20">
    <location>
        <begin position="544"/>
        <end position="896"/>
    </location>
</feature>
<dbReference type="PANTHER" id="PTHR22931">
    <property type="entry name" value="PHOSPHOENOLPYRUVATE DIKINASE-RELATED"/>
    <property type="match status" value="1"/>
</dbReference>
<keyword evidence="12" id="KW-0067">ATP-binding</keyword>
<feature type="domain" description="Pyruvate phosphate dikinase AMP/ATP-binding" evidence="19">
    <location>
        <begin position="326"/>
        <end position="367"/>
    </location>
</feature>